<dbReference type="RefSeq" id="WP_075569987.1">
    <property type="nucleotide sequence ID" value="NZ_MSDO01000011.1"/>
</dbReference>
<keyword evidence="1" id="KW-0812">Transmembrane</keyword>
<reference evidence="2 3" key="1">
    <citation type="submission" date="2016-12" db="EMBL/GenBank/DDBJ databases">
        <title>Draft genome sequences of strains Salinicola socius SMB35, Salinicola sp. MH3R3-1 and Chromohalobacter sp. SMB17 from the Verkhnekamsk potash mining region of Russia.</title>
        <authorList>
            <person name="Mavrodi D.V."/>
            <person name="Olsson B.E."/>
            <person name="Korsakova E.S."/>
            <person name="Pyankova A."/>
            <person name="Mavrodi O.V."/>
            <person name="Plotnikova E.G."/>
        </authorList>
    </citation>
    <scope>NUCLEOTIDE SEQUENCE [LARGE SCALE GENOMIC DNA]</scope>
    <source>
        <strain evidence="2 3">SMB35</strain>
    </source>
</reference>
<proteinExistence type="predicted"/>
<evidence type="ECO:0000313" key="2">
    <source>
        <dbReference type="EMBL" id="OLO04431.1"/>
    </source>
</evidence>
<feature type="transmembrane region" description="Helical" evidence="1">
    <location>
        <begin position="74"/>
        <end position="95"/>
    </location>
</feature>
<gene>
    <name evidence="2" type="ORF">BTW07_09795</name>
</gene>
<keyword evidence="1" id="KW-1133">Transmembrane helix</keyword>
<dbReference type="AlphaFoldDB" id="A0A1Q8SSM5"/>
<protein>
    <recommendedName>
        <fullName evidence="4">DUF2834 domain-containing protein</fullName>
    </recommendedName>
</protein>
<evidence type="ECO:0000313" key="3">
    <source>
        <dbReference type="Proteomes" id="UP000186878"/>
    </source>
</evidence>
<keyword evidence="3" id="KW-1185">Reference proteome</keyword>
<accession>A0A1Q8SSM5</accession>
<keyword evidence="1" id="KW-0472">Membrane</keyword>
<name>A0A1Q8SSM5_9GAMM</name>
<feature type="transmembrane region" description="Helical" evidence="1">
    <location>
        <begin position="6"/>
        <end position="23"/>
    </location>
</feature>
<dbReference type="Pfam" id="PF11196">
    <property type="entry name" value="DUF2834"/>
    <property type="match status" value="1"/>
</dbReference>
<feature type="transmembrane region" description="Helical" evidence="1">
    <location>
        <begin position="43"/>
        <end position="62"/>
    </location>
</feature>
<evidence type="ECO:0000256" key="1">
    <source>
        <dbReference type="SAM" id="Phobius"/>
    </source>
</evidence>
<comment type="caution">
    <text evidence="2">The sequence shown here is derived from an EMBL/GenBank/DDBJ whole genome shotgun (WGS) entry which is preliminary data.</text>
</comment>
<dbReference type="InterPro" id="IPR021362">
    <property type="entry name" value="DUF2834"/>
</dbReference>
<dbReference type="OrthoDB" id="572911at2"/>
<dbReference type="EMBL" id="MSDO01000011">
    <property type="protein sequence ID" value="OLO04431.1"/>
    <property type="molecule type" value="Genomic_DNA"/>
</dbReference>
<evidence type="ECO:0008006" key="4">
    <source>
        <dbReference type="Google" id="ProtNLM"/>
    </source>
</evidence>
<sequence>MLRFLVPFVTLIVFMGYTIFAIATSDQTLGQFAGDLMRRPTTALVVFDVYLALLMIATWMFFDARRRGHGIGYLLVFYVITFCFGSAGPLAYLTLRGWRDYRQMRVGSRASDTTT</sequence>
<dbReference type="Proteomes" id="UP000186878">
    <property type="component" value="Unassembled WGS sequence"/>
</dbReference>
<dbReference type="STRING" id="404433.BTW07_09795"/>
<organism evidence="2 3">
    <name type="scientific">Salinicola socius</name>
    <dbReference type="NCBI Taxonomy" id="404433"/>
    <lineage>
        <taxon>Bacteria</taxon>
        <taxon>Pseudomonadati</taxon>
        <taxon>Pseudomonadota</taxon>
        <taxon>Gammaproteobacteria</taxon>
        <taxon>Oceanospirillales</taxon>
        <taxon>Halomonadaceae</taxon>
        <taxon>Salinicola</taxon>
    </lineage>
</organism>